<keyword evidence="2 6" id="KW-0808">Transferase</keyword>
<feature type="binding site" evidence="6">
    <location>
        <position position="70"/>
    </location>
    <ligand>
        <name>substrate</name>
    </ligand>
</feature>
<accession>A0A1V2IDJ8</accession>
<feature type="binding site" evidence="6">
    <location>
        <begin position="271"/>
        <end position="273"/>
    </location>
    <ligand>
        <name>ATP</name>
        <dbReference type="ChEBI" id="CHEBI:30616"/>
    </ligand>
</feature>
<protein>
    <recommendedName>
        <fullName evidence="6">Acetate kinase</fullName>
        <ecNumber evidence="6">2.7.2.1</ecNumber>
    </recommendedName>
    <alternativeName>
        <fullName evidence="6">Acetokinase</fullName>
    </alternativeName>
</protein>
<comment type="subcellular location">
    <subcellularLocation>
        <location evidence="6">Cytoplasm</location>
    </subcellularLocation>
</comment>
<dbReference type="SUPFAM" id="SSF53067">
    <property type="entry name" value="Actin-like ATPase domain"/>
    <property type="match status" value="2"/>
</dbReference>
<reference evidence="9" key="1">
    <citation type="submission" date="2016-10" db="EMBL/GenBank/DDBJ databases">
        <title>Frankia sp. NRRL B-16386 Genome sequencing.</title>
        <authorList>
            <person name="Ghodhbane-Gtari F."/>
            <person name="Swanson E."/>
            <person name="Gueddou A."/>
            <person name="Hezbri K."/>
            <person name="Ktari K."/>
            <person name="Nouioui I."/>
            <person name="Morris K."/>
            <person name="Simpson S."/>
            <person name="Abebe-Akele F."/>
            <person name="Thomas K."/>
            <person name="Gtari M."/>
            <person name="Tisa L.S."/>
        </authorList>
    </citation>
    <scope>NUCLEOTIDE SEQUENCE [LARGE SCALE GENOMIC DNA]</scope>
    <source>
        <strain evidence="9">NRRL B-16386</strain>
    </source>
</reference>
<keyword evidence="6" id="KW-0479">Metal-binding</keyword>
<dbReference type="PROSITE" id="PS01076">
    <property type="entry name" value="ACETATE_KINASE_2"/>
    <property type="match status" value="1"/>
</dbReference>
<dbReference type="InterPro" id="IPR023865">
    <property type="entry name" value="Aliphatic_acid_kinase_CS"/>
</dbReference>
<feature type="binding site" evidence="6">
    <location>
        <position position="14"/>
    </location>
    <ligand>
        <name>ATP</name>
        <dbReference type="ChEBI" id="CHEBI:30616"/>
    </ligand>
</feature>
<feature type="site" description="Transition state stabilizer" evidence="6">
    <location>
        <position position="230"/>
    </location>
</feature>
<evidence type="ECO:0000256" key="4">
    <source>
        <dbReference type="ARBA" id="ARBA00022777"/>
    </source>
</evidence>
<dbReference type="PRINTS" id="PR00471">
    <property type="entry name" value="ACETATEKNASE"/>
</dbReference>
<organism evidence="8 9">
    <name type="scientific">Pseudofrankia asymbiotica</name>
    <dbReference type="NCBI Taxonomy" id="1834516"/>
    <lineage>
        <taxon>Bacteria</taxon>
        <taxon>Bacillati</taxon>
        <taxon>Actinomycetota</taxon>
        <taxon>Actinomycetes</taxon>
        <taxon>Frankiales</taxon>
        <taxon>Frankiaceae</taxon>
        <taxon>Pseudofrankia</taxon>
    </lineage>
</organism>
<dbReference type="GO" id="GO:0008776">
    <property type="term" value="F:acetate kinase activity"/>
    <property type="evidence" value="ECO:0007669"/>
    <property type="project" value="UniProtKB-UniRule"/>
</dbReference>
<feature type="binding site" evidence="6">
    <location>
        <position position="376"/>
    </location>
    <ligand>
        <name>Mg(2+)</name>
        <dbReference type="ChEBI" id="CHEBI:18420"/>
    </ligand>
</feature>
<dbReference type="GO" id="GO:0006085">
    <property type="term" value="P:acetyl-CoA biosynthetic process"/>
    <property type="evidence" value="ECO:0007669"/>
    <property type="project" value="UniProtKB-UniRule"/>
</dbReference>
<comment type="catalytic activity">
    <reaction evidence="6">
        <text>acetate + ATP = acetyl phosphate + ADP</text>
        <dbReference type="Rhea" id="RHEA:11352"/>
        <dbReference type="ChEBI" id="CHEBI:22191"/>
        <dbReference type="ChEBI" id="CHEBI:30089"/>
        <dbReference type="ChEBI" id="CHEBI:30616"/>
        <dbReference type="ChEBI" id="CHEBI:456216"/>
        <dbReference type="EC" id="2.7.2.1"/>
    </reaction>
</comment>
<keyword evidence="4 6" id="KW-0418">Kinase</keyword>
<dbReference type="NCBIfam" id="TIGR00016">
    <property type="entry name" value="ackA"/>
    <property type="match status" value="1"/>
</dbReference>
<feature type="binding site" evidence="6">
    <location>
        <begin position="197"/>
        <end position="201"/>
    </location>
    <ligand>
        <name>ATP</name>
        <dbReference type="ChEBI" id="CHEBI:30616"/>
    </ligand>
</feature>
<dbReference type="STRING" id="1834516.BL253_10455"/>
<evidence type="ECO:0000256" key="3">
    <source>
        <dbReference type="ARBA" id="ARBA00022741"/>
    </source>
</evidence>
<feature type="active site" description="Proton donor/acceptor" evidence="6">
    <location>
        <position position="127"/>
    </location>
</feature>
<keyword evidence="9" id="KW-1185">Reference proteome</keyword>
<comment type="caution">
    <text evidence="6">Lacks conserved residue(s) required for the propagation of feature annotation.</text>
</comment>
<dbReference type="GO" id="GO:0005524">
    <property type="term" value="F:ATP binding"/>
    <property type="evidence" value="ECO:0007669"/>
    <property type="project" value="UniProtKB-KW"/>
</dbReference>
<evidence type="ECO:0000256" key="7">
    <source>
        <dbReference type="RuleBase" id="RU003835"/>
    </source>
</evidence>
<comment type="function">
    <text evidence="6">Catalyzes the formation of acetyl phosphate from acetate and ATP. Can also catalyze the reverse reaction.</text>
</comment>
<dbReference type="InterPro" id="IPR000890">
    <property type="entry name" value="Aliphatic_acid_kin_short-chain"/>
</dbReference>
<keyword evidence="6" id="KW-0963">Cytoplasm</keyword>
<evidence type="ECO:0000256" key="6">
    <source>
        <dbReference type="HAMAP-Rule" id="MF_00020"/>
    </source>
</evidence>
<keyword evidence="3 6" id="KW-0547">Nucleotide-binding</keyword>
<evidence type="ECO:0000256" key="1">
    <source>
        <dbReference type="ARBA" id="ARBA00008748"/>
    </source>
</evidence>
<dbReference type="RefSeq" id="WP_081438199.1">
    <property type="nucleotide sequence ID" value="NZ_MOMC01000017.1"/>
</dbReference>
<dbReference type="Proteomes" id="UP000188929">
    <property type="component" value="Unassembled WGS sequence"/>
</dbReference>
<comment type="caution">
    <text evidence="8">The sequence shown here is derived from an EMBL/GenBank/DDBJ whole genome shotgun (WGS) entry which is preliminary data.</text>
</comment>
<name>A0A1V2IDJ8_9ACTN</name>
<dbReference type="PIRSF" id="PIRSF000722">
    <property type="entry name" value="Acetate_prop_kin"/>
    <property type="match status" value="1"/>
</dbReference>
<dbReference type="EC" id="2.7.2.1" evidence="6"/>
<evidence type="ECO:0000313" key="8">
    <source>
        <dbReference type="EMBL" id="ONH31268.1"/>
    </source>
</evidence>
<dbReference type="PANTHER" id="PTHR21060">
    <property type="entry name" value="ACETATE KINASE"/>
    <property type="match status" value="1"/>
</dbReference>
<feature type="site" description="Transition state stabilizer" evidence="6">
    <location>
        <position position="159"/>
    </location>
</feature>
<evidence type="ECO:0000256" key="2">
    <source>
        <dbReference type="ARBA" id="ARBA00022679"/>
    </source>
</evidence>
<dbReference type="GO" id="GO:0006083">
    <property type="term" value="P:acetate metabolic process"/>
    <property type="evidence" value="ECO:0007669"/>
    <property type="project" value="TreeGrafter"/>
</dbReference>
<proteinExistence type="inferred from homology"/>
<comment type="cofactor">
    <cofactor evidence="6">
        <name>Mg(2+)</name>
        <dbReference type="ChEBI" id="CHEBI:18420"/>
    </cofactor>
    <cofactor evidence="6">
        <name>Mn(2+)</name>
        <dbReference type="ChEBI" id="CHEBI:29035"/>
    </cofactor>
    <text evidence="6">Mg(2+). Can also accept Mn(2+).</text>
</comment>
<feature type="binding site" evidence="6">
    <location>
        <position position="7"/>
    </location>
    <ligand>
        <name>Mg(2+)</name>
        <dbReference type="ChEBI" id="CHEBI:18420"/>
    </ligand>
</feature>
<dbReference type="GO" id="GO:0000287">
    <property type="term" value="F:magnesium ion binding"/>
    <property type="evidence" value="ECO:0007669"/>
    <property type="project" value="UniProtKB-UniRule"/>
</dbReference>
<dbReference type="Gene3D" id="3.30.420.40">
    <property type="match status" value="2"/>
</dbReference>
<comment type="pathway">
    <text evidence="6">Metabolic intermediate biosynthesis; acetyl-CoA biosynthesis; acetyl-CoA from acetate: step 1/2.</text>
</comment>
<comment type="subunit">
    <text evidence="6">Homodimer.</text>
</comment>
<dbReference type="HAMAP" id="MF_00020">
    <property type="entry name" value="Acetate_kinase"/>
    <property type="match status" value="1"/>
</dbReference>
<gene>
    <name evidence="6" type="primary">ackA</name>
    <name evidence="8" type="ORF">BL253_10455</name>
</gene>
<dbReference type="PANTHER" id="PTHR21060:SF15">
    <property type="entry name" value="ACETATE KINASE-RELATED"/>
    <property type="match status" value="1"/>
</dbReference>
<dbReference type="AlphaFoldDB" id="A0A1V2IDJ8"/>
<dbReference type="EMBL" id="MOMC01000017">
    <property type="protein sequence ID" value="ONH31268.1"/>
    <property type="molecule type" value="Genomic_DNA"/>
</dbReference>
<comment type="similarity">
    <text evidence="1 6 7">Belongs to the acetokinase family.</text>
</comment>
<keyword evidence="5 6" id="KW-0067">ATP-binding</keyword>
<dbReference type="Pfam" id="PF00871">
    <property type="entry name" value="Acetate_kinase"/>
    <property type="match status" value="1"/>
</dbReference>
<dbReference type="UniPathway" id="UPA00340">
    <property type="reaction ID" value="UER00458"/>
</dbReference>
<sequence>MDVLVVNAGSATLKLALVAPDDSLLGARELAAPAGRADLAELRAAIDELLARRRGEQGETAAGRVAVGHRIVHGGTAFTAPVRIDDQVAARLAELTALAPLHQPAALAALGEVRAVLPDAVQVACFDTAFHATLPPAAATYAVPAVWRDRHGVRRYGFHGLSHAYASRRAAELVTAAGAATATNAAGGGARRVVTCHLGSGASLAAVRDGVSIDTTMGFTPLEGLVMATRSGDVDPGLLLWLQTSKGMSAHELTEALFHASGLAALAGTSDMRAVVERAGRREEAAALALAVYLHRLRAGIAAMAASLGGIDVLVFTGGVGERSAPVRAAAADGLAFLGVAVDPARNAGHDPAAGEDTDLTAAGGPVRTFVIAAREDLQIARGVREILSEE</sequence>
<evidence type="ECO:0000256" key="5">
    <source>
        <dbReference type="ARBA" id="ARBA00022840"/>
    </source>
</evidence>
<dbReference type="OrthoDB" id="9802453at2"/>
<dbReference type="InterPro" id="IPR043129">
    <property type="entry name" value="ATPase_NBD"/>
</dbReference>
<dbReference type="GO" id="GO:0005737">
    <property type="term" value="C:cytoplasm"/>
    <property type="evidence" value="ECO:0007669"/>
    <property type="project" value="UniProtKB-SubCell"/>
</dbReference>
<dbReference type="InterPro" id="IPR004372">
    <property type="entry name" value="Ac/propionate_kinase"/>
</dbReference>
<keyword evidence="6" id="KW-0460">Magnesium</keyword>
<evidence type="ECO:0000313" key="9">
    <source>
        <dbReference type="Proteomes" id="UP000188929"/>
    </source>
</evidence>